<dbReference type="InterPro" id="IPR036770">
    <property type="entry name" value="Ankyrin_rpt-contain_sf"/>
</dbReference>
<name>V2UXU3_9GAMM</name>
<organism evidence="2 3">
    <name type="scientific">Acinetobacter tjernbergiae DSM 14971 = CIP 107465</name>
    <dbReference type="NCBI Taxonomy" id="1120928"/>
    <lineage>
        <taxon>Bacteria</taxon>
        <taxon>Pseudomonadati</taxon>
        <taxon>Pseudomonadota</taxon>
        <taxon>Gammaproteobacteria</taxon>
        <taxon>Moraxellales</taxon>
        <taxon>Moraxellaceae</taxon>
        <taxon>Acinetobacter</taxon>
    </lineage>
</organism>
<dbReference type="Pfam" id="PF10077">
    <property type="entry name" value="DUF2314"/>
    <property type="match status" value="1"/>
</dbReference>
<gene>
    <name evidence="2" type="ORF">F990_03340</name>
</gene>
<dbReference type="Proteomes" id="UP000017404">
    <property type="component" value="Unassembled WGS sequence"/>
</dbReference>
<dbReference type="Gene3D" id="1.25.40.20">
    <property type="entry name" value="Ankyrin repeat-containing domain"/>
    <property type="match status" value="1"/>
</dbReference>
<evidence type="ECO:0000259" key="1">
    <source>
        <dbReference type="Pfam" id="PF10077"/>
    </source>
</evidence>
<dbReference type="AlphaFoldDB" id="V2UXU3"/>
<dbReference type="STRING" id="202955.GCA_000759995_00543"/>
<keyword evidence="3" id="KW-1185">Reference proteome</keyword>
<evidence type="ECO:0000313" key="2">
    <source>
        <dbReference type="EMBL" id="ESK53480.1"/>
    </source>
</evidence>
<dbReference type="PATRIC" id="fig|1120928.5.peg.3382"/>
<accession>V2UXU3</accession>
<protein>
    <recommendedName>
        <fullName evidence="1">DUF2314 domain-containing protein</fullName>
    </recommendedName>
</protein>
<dbReference type="InterPro" id="IPR018756">
    <property type="entry name" value="DUF2314"/>
</dbReference>
<dbReference type="eggNOG" id="COG3779">
    <property type="taxonomic scope" value="Bacteria"/>
</dbReference>
<dbReference type="EMBL" id="AYEV01000048">
    <property type="protein sequence ID" value="ESK53480.1"/>
    <property type="molecule type" value="Genomic_DNA"/>
</dbReference>
<evidence type="ECO:0000313" key="3">
    <source>
        <dbReference type="Proteomes" id="UP000017404"/>
    </source>
</evidence>
<proteinExistence type="predicted"/>
<comment type="caution">
    <text evidence="2">The sequence shown here is derived from an EMBL/GenBank/DDBJ whole genome shotgun (WGS) entry which is preliminary data.</text>
</comment>
<feature type="domain" description="DUF2314" evidence="1">
    <location>
        <begin position="1"/>
        <end position="37"/>
    </location>
</feature>
<dbReference type="SUPFAM" id="SSF48403">
    <property type="entry name" value="Ankyrin repeat"/>
    <property type="match status" value="1"/>
</dbReference>
<reference evidence="2 3" key="1">
    <citation type="submission" date="2013-10" db="EMBL/GenBank/DDBJ databases">
        <title>The Genome Sequence of Acinetobacter tjernbergiae CIP107465.</title>
        <authorList>
            <consortium name="The Broad Institute Genomics Platform"/>
            <consortium name="The Broad Institute Genome Sequencing Center for Infectious Disease"/>
            <person name="Cerqueira G."/>
            <person name="Feldgarden M."/>
            <person name="Courvalin P."/>
            <person name="Grillot-Courvalin C."/>
            <person name="Clermont D."/>
            <person name="Rocha E."/>
            <person name="Yoon E.-J."/>
            <person name="Nemec A."/>
            <person name="Young S.K."/>
            <person name="Zeng Q."/>
            <person name="Gargeya S."/>
            <person name="Fitzgerald M."/>
            <person name="Abouelleil A."/>
            <person name="Alvarado L."/>
            <person name="Berlin A.M."/>
            <person name="Chapman S.B."/>
            <person name="Gainer-Dewar J."/>
            <person name="Goldberg J."/>
            <person name="Gnerre S."/>
            <person name="Griggs A."/>
            <person name="Gujja S."/>
            <person name="Hansen M."/>
            <person name="Howarth C."/>
            <person name="Imamovic A."/>
            <person name="Ireland A."/>
            <person name="Larimer J."/>
            <person name="McCowan C."/>
            <person name="Murphy C."/>
            <person name="Pearson M."/>
            <person name="Poon T.W."/>
            <person name="Priest M."/>
            <person name="Roberts A."/>
            <person name="Saif S."/>
            <person name="Shea T."/>
            <person name="Sykes S."/>
            <person name="Wortman J."/>
            <person name="Nusbaum C."/>
            <person name="Birren B."/>
        </authorList>
    </citation>
    <scope>NUCLEOTIDE SEQUENCE [LARGE SCALE GENOMIC DNA]</scope>
    <source>
        <strain evidence="2 3">CIP 107465</strain>
    </source>
</reference>
<sequence>MFLTQDQIYGGFTIQEYRKQLNDSGRKEYDEAWGIDFGDPNKTLFIYDQETHPENLIEHPMCGKMLDNFLNFIRTNPTALHERDEHGNQLLHREAIAGNFLFVQALLEHKLDKSIPNNQSMTALDLARKMGWENITNLLD</sequence>